<keyword evidence="8" id="KW-1185">Reference proteome</keyword>
<comment type="function">
    <text evidence="5">Cell division factor that enhances FtsZ-ring assembly. Directly interacts with FtsZ and promotes bundling of FtsZ protofilaments, with a reduction in FtsZ GTPase activity.</text>
</comment>
<dbReference type="EMBL" id="JALJXV010000002">
    <property type="protein sequence ID" value="MCP1673842.1"/>
    <property type="molecule type" value="Genomic_DNA"/>
</dbReference>
<evidence type="ECO:0000256" key="5">
    <source>
        <dbReference type="HAMAP-Rule" id="MF_01092"/>
    </source>
</evidence>
<dbReference type="Gene3D" id="1.10.3900.10">
    <property type="entry name" value="YacF-like"/>
    <property type="match status" value="1"/>
</dbReference>
<evidence type="ECO:0000256" key="2">
    <source>
        <dbReference type="ARBA" id="ARBA00022618"/>
    </source>
</evidence>
<accession>A0AAE3G4S7</accession>
<dbReference type="InterPro" id="IPR009777">
    <property type="entry name" value="ZapD"/>
</dbReference>
<keyword evidence="6" id="KW-0175">Coiled coil</keyword>
<keyword evidence="3 5" id="KW-0717">Septation</keyword>
<keyword evidence="1 5" id="KW-0963">Cytoplasm</keyword>
<dbReference type="NCBIfam" id="NF003656">
    <property type="entry name" value="PRK05287.1-4"/>
    <property type="match status" value="1"/>
</dbReference>
<evidence type="ECO:0000256" key="4">
    <source>
        <dbReference type="ARBA" id="ARBA00023306"/>
    </source>
</evidence>
<proteinExistence type="inferred from homology"/>
<dbReference type="GO" id="GO:0043093">
    <property type="term" value="P:FtsZ-dependent cytokinesis"/>
    <property type="evidence" value="ECO:0007669"/>
    <property type="project" value="UniProtKB-UniRule"/>
</dbReference>
<comment type="subunit">
    <text evidence="5">Interacts with FtsZ.</text>
</comment>
<dbReference type="GO" id="GO:0000917">
    <property type="term" value="P:division septum assembly"/>
    <property type="evidence" value="ECO:0007669"/>
    <property type="project" value="UniProtKB-KW"/>
</dbReference>
<keyword evidence="4 5" id="KW-0131">Cell cycle</keyword>
<dbReference type="GO" id="GO:0032153">
    <property type="term" value="C:cell division site"/>
    <property type="evidence" value="ECO:0007669"/>
    <property type="project" value="TreeGrafter"/>
</dbReference>
<dbReference type="InterPro" id="IPR036268">
    <property type="entry name" value="ZapD_sf"/>
</dbReference>
<reference evidence="7" key="1">
    <citation type="submission" date="2022-03" db="EMBL/GenBank/DDBJ databases">
        <title>Genomic Encyclopedia of Type Strains, Phase III (KMG-III): the genomes of soil and plant-associated and newly described type strains.</title>
        <authorList>
            <person name="Whitman W."/>
        </authorList>
    </citation>
    <scope>NUCLEOTIDE SEQUENCE</scope>
    <source>
        <strain evidence="7">ANL 6-2</strain>
    </source>
</reference>
<comment type="similarity">
    <text evidence="5">Belongs to the ZapD family.</text>
</comment>
<dbReference type="Proteomes" id="UP001205843">
    <property type="component" value="Unassembled WGS sequence"/>
</dbReference>
<name>A0AAE3G4S7_9GAMM</name>
<dbReference type="Gene3D" id="2.60.440.10">
    <property type="entry name" value="YacF-like domains"/>
    <property type="match status" value="1"/>
</dbReference>
<organism evidence="7 8">
    <name type="scientific">Natronocella acetinitrilica</name>
    <dbReference type="NCBI Taxonomy" id="414046"/>
    <lineage>
        <taxon>Bacteria</taxon>
        <taxon>Pseudomonadati</taxon>
        <taxon>Pseudomonadota</taxon>
        <taxon>Gammaproteobacteria</taxon>
        <taxon>Chromatiales</taxon>
        <taxon>Ectothiorhodospiraceae</taxon>
        <taxon>Natronocella</taxon>
    </lineage>
</organism>
<gene>
    <name evidence="5" type="primary">zapD</name>
    <name evidence="7" type="ORF">J2T57_000941</name>
</gene>
<dbReference type="RefSeq" id="WP_253475008.1">
    <property type="nucleotide sequence ID" value="NZ_JALJXV010000002.1"/>
</dbReference>
<evidence type="ECO:0000313" key="8">
    <source>
        <dbReference type="Proteomes" id="UP001205843"/>
    </source>
</evidence>
<dbReference type="GO" id="GO:0005737">
    <property type="term" value="C:cytoplasm"/>
    <property type="evidence" value="ECO:0007669"/>
    <property type="project" value="UniProtKB-SubCell"/>
</dbReference>
<feature type="coiled-coil region" evidence="6">
    <location>
        <begin position="65"/>
        <end position="113"/>
    </location>
</feature>
<keyword evidence="2 5" id="KW-0132">Cell division</keyword>
<dbReference type="Pfam" id="PF07072">
    <property type="entry name" value="ZapD"/>
    <property type="match status" value="1"/>
</dbReference>
<dbReference type="HAMAP" id="MF_01092">
    <property type="entry name" value="ZapD"/>
    <property type="match status" value="1"/>
</dbReference>
<comment type="caution">
    <text evidence="7">The sequence shown here is derived from an EMBL/GenBank/DDBJ whole genome shotgun (WGS) entry which is preliminary data.</text>
</comment>
<comment type="subcellular location">
    <subcellularLocation>
        <location evidence="5">Cytoplasm</location>
    </subcellularLocation>
    <text evidence="5">Localizes to mid-cell in an FtsZ-dependent manner.</text>
</comment>
<dbReference type="SUPFAM" id="SSF160950">
    <property type="entry name" value="YacF-like"/>
    <property type="match status" value="1"/>
</dbReference>
<dbReference type="PANTHER" id="PTHR39455:SF1">
    <property type="entry name" value="CELL DIVISION PROTEIN ZAPD"/>
    <property type="match status" value="1"/>
</dbReference>
<sequence length="261" mass="29966">MDGVQGRTIIAFEQPLNERMRILMRLEHLFQQSRFAIDGDSEWHSRLALGTLVEILDILTRGDVKSELMKELDRVGQMLHRLEEKPGVDTDRLHHYINECDRLLDRLREHKGQLGASLRQDELLSALSQRSGIAGGTCAFDLPGYHYWLHLPAQSRRQALEDWFGVLRAVQEATDLILQLVRESATPRSQVARDGVYQRNLDRNTPYQMVRVELPEGSPWFAEISGSKHFVTIRFLEQPSTADRAAQISTDVEFSLRCCML</sequence>
<dbReference type="PANTHER" id="PTHR39455">
    <property type="entry name" value="CELL DIVISION PROTEIN ZAPD"/>
    <property type="match status" value="1"/>
</dbReference>
<evidence type="ECO:0000256" key="6">
    <source>
        <dbReference type="SAM" id="Coils"/>
    </source>
</evidence>
<dbReference type="InterPro" id="IPR027462">
    <property type="entry name" value="ZapD_C"/>
</dbReference>
<protein>
    <recommendedName>
        <fullName evidence="5">Cell division protein ZapD</fullName>
    </recommendedName>
    <alternativeName>
        <fullName evidence="5">Z ring-associated protein D</fullName>
    </alternativeName>
</protein>
<evidence type="ECO:0000256" key="1">
    <source>
        <dbReference type="ARBA" id="ARBA00022490"/>
    </source>
</evidence>
<dbReference type="AlphaFoldDB" id="A0AAE3G4S7"/>
<evidence type="ECO:0000313" key="7">
    <source>
        <dbReference type="EMBL" id="MCP1673842.1"/>
    </source>
</evidence>
<evidence type="ECO:0000256" key="3">
    <source>
        <dbReference type="ARBA" id="ARBA00023210"/>
    </source>
</evidence>